<dbReference type="STRING" id="1185876.BN8_05917"/>
<reference evidence="2 3" key="1">
    <citation type="journal article" date="2012" name="J. Bacteriol.">
        <title>Genome Sequence of the Filamentous Bacterium Fibrisoma limi BUZ 3T.</title>
        <authorList>
            <person name="Filippini M."/>
            <person name="Qi W."/>
            <person name="Jaenicke S."/>
            <person name="Goesmann A."/>
            <person name="Smits T.H."/>
            <person name="Bagheri H.C."/>
        </authorList>
    </citation>
    <scope>NUCLEOTIDE SEQUENCE [LARGE SCALE GENOMIC DNA]</scope>
    <source>
        <strain evidence="3">BUZ 3T</strain>
    </source>
</reference>
<feature type="compositionally biased region" description="Basic and acidic residues" evidence="1">
    <location>
        <begin position="28"/>
        <end position="41"/>
    </location>
</feature>
<name>I2GRN3_9BACT</name>
<dbReference type="EMBL" id="CAIT01000009">
    <property type="protein sequence ID" value="CCH56561.1"/>
    <property type="molecule type" value="Genomic_DNA"/>
</dbReference>
<dbReference type="Proteomes" id="UP000009309">
    <property type="component" value="Unassembled WGS sequence"/>
</dbReference>
<keyword evidence="3" id="KW-1185">Reference proteome</keyword>
<evidence type="ECO:0000256" key="1">
    <source>
        <dbReference type="SAM" id="MobiDB-lite"/>
    </source>
</evidence>
<accession>I2GRN3</accession>
<proteinExistence type="predicted"/>
<dbReference type="AlphaFoldDB" id="I2GRN3"/>
<sequence>MAVAVNKVKSFQIPIEQANGSSAYPEGCQRETLEKPQDKDTTIQYNRSVE</sequence>
<comment type="caution">
    <text evidence="2">The sequence shown here is derived from an EMBL/GenBank/DDBJ whole genome shotgun (WGS) entry which is preliminary data.</text>
</comment>
<evidence type="ECO:0000313" key="3">
    <source>
        <dbReference type="Proteomes" id="UP000009309"/>
    </source>
</evidence>
<feature type="region of interest" description="Disordered" evidence="1">
    <location>
        <begin position="19"/>
        <end position="50"/>
    </location>
</feature>
<protein>
    <submittedName>
        <fullName evidence="2">Uncharacterized protein</fullName>
    </submittedName>
</protein>
<gene>
    <name evidence="2" type="ORF">BN8_05917</name>
</gene>
<evidence type="ECO:0000313" key="2">
    <source>
        <dbReference type="EMBL" id="CCH56561.1"/>
    </source>
</evidence>
<organism evidence="2 3">
    <name type="scientific">Fibrisoma limi BUZ 3</name>
    <dbReference type="NCBI Taxonomy" id="1185876"/>
    <lineage>
        <taxon>Bacteria</taxon>
        <taxon>Pseudomonadati</taxon>
        <taxon>Bacteroidota</taxon>
        <taxon>Cytophagia</taxon>
        <taxon>Cytophagales</taxon>
        <taxon>Spirosomataceae</taxon>
        <taxon>Fibrisoma</taxon>
    </lineage>
</organism>